<dbReference type="AlphaFoldDB" id="L9JHM6"/>
<name>L9JHM6_TUPCH</name>
<dbReference type="EMBL" id="KB320987">
    <property type="protein sequence ID" value="ELW50066.1"/>
    <property type="molecule type" value="Genomic_DNA"/>
</dbReference>
<proteinExistence type="predicted"/>
<keyword evidence="2" id="KW-1185">Reference proteome</keyword>
<accession>L9JHM6</accession>
<evidence type="ECO:0000313" key="2">
    <source>
        <dbReference type="Proteomes" id="UP000011518"/>
    </source>
</evidence>
<dbReference type="InParanoid" id="L9JHM6"/>
<protein>
    <submittedName>
        <fullName evidence="1">Uncharacterized protein</fullName>
    </submittedName>
</protein>
<dbReference type="Proteomes" id="UP000011518">
    <property type="component" value="Unassembled WGS sequence"/>
</dbReference>
<reference evidence="2" key="1">
    <citation type="submission" date="2012-07" db="EMBL/GenBank/DDBJ databases">
        <title>Genome of the Chinese tree shrew, a rising model animal genetically related to primates.</title>
        <authorList>
            <person name="Zhang G."/>
            <person name="Fan Y."/>
            <person name="Yao Y."/>
            <person name="Huang Z."/>
        </authorList>
    </citation>
    <scope>NUCLEOTIDE SEQUENCE [LARGE SCALE GENOMIC DNA]</scope>
</reference>
<organism evidence="1 2">
    <name type="scientific">Tupaia chinensis</name>
    <name type="common">Chinese tree shrew</name>
    <name type="synonym">Tupaia belangeri chinensis</name>
    <dbReference type="NCBI Taxonomy" id="246437"/>
    <lineage>
        <taxon>Eukaryota</taxon>
        <taxon>Metazoa</taxon>
        <taxon>Chordata</taxon>
        <taxon>Craniata</taxon>
        <taxon>Vertebrata</taxon>
        <taxon>Euteleostomi</taxon>
        <taxon>Mammalia</taxon>
        <taxon>Eutheria</taxon>
        <taxon>Euarchontoglires</taxon>
        <taxon>Scandentia</taxon>
        <taxon>Tupaiidae</taxon>
        <taxon>Tupaia</taxon>
    </lineage>
</organism>
<sequence>MSEAELMSDAPLWKSSRSWVATSPAKCQREWNVLTSHLAAVETWEEKAPCLKFSSQAMVDIFFSSRLFGFLFPGDTSSYKELLNKSSPQVVFGPRDEAGQGCRCQVGLVMAAASTLGRVPFLYMTKTRLQASTELTAVAGAGDALSLRALASSR</sequence>
<evidence type="ECO:0000313" key="1">
    <source>
        <dbReference type="EMBL" id="ELW50066.1"/>
    </source>
</evidence>
<reference evidence="2" key="2">
    <citation type="journal article" date="2013" name="Nat. Commun.">
        <title>Genome of the Chinese tree shrew.</title>
        <authorList>
            <person name="Fan Y."/>
            <person name="Huang Z.Y."/>
            <person name="Cao C.C."/>
            <person name="Chen C.S."/>
            <person name="Chen Y.X."/>
            <person name="Fan D.D."/>
            <person name="He J."/>
            <person name="Hou H.L."/>
            <person name="Hu L."/>
            <person name="Hu X.T."/>
            <person name="Jiang X.T."/>
            <person name="Lai R."/>
            <person name="Lang Y.S."/>
            <person name="Liang B."/>
            <person name="Liao S.G."/>
            <person name="Mu D."/>
            <person name="Ma Y.Y."/>
            <person name="Niu Y.Y."/>
            <person name="Sun X.Q."/>
            <person name="Xia J.Q."/>
            <person name="Xiao J."/>
            <person name="Xiong Z.Q."/>
            <person name="Xu L."/>
            <person name="Yang L."/>
            <person name="Zhang Y."/>
            <person name="Zhao W."/>
            <person name="Zhao X.D."/>
            <person name="Zheng Y.T."/>
            <person name="Zhou J.M."/>
            <person name="Zhu Y.B."/>
            <person name="Zhang G.J."/>
            <person name="Wang J."/>
            <person name="Yao Y.G."/>
        </authorList>
    </citation>
    <scope>NUCLEOTIDE SEQUENCE [LARGE SCALE GENOMIC DNA]</scope>
</reference>
<gene>
    <name evidence="1" type="ORF">TREES_T100016232</name>
</gene>